<dbReference type="Proteomes" id="UP000005143">
    <property type="component" value="Unassembled WGS sequence"/>
</dbReference>
<sequence length="218" mass="23252">MRDARRDVAASLAALERACDRHEVVELDGWAPLPSVAELAVQIAGVEPVAPTARYLLLDDTEHDLITSVLDDAARVGHQDHADAWRAGFAPCGAAIVHGLTDAGHLLGLPPTDDARRWMADRLRALCAAAQHGRVLGWAPRNFAERLAARIENEDLPAGEPGSVRVGADDLRVLLDAAEGAAGRSPQTDADRAWIDAIADVVDRVGTLAAHTWTDHGQ</sequence>
<name>H0E9B6_9ACTN</name>
<organism evidence="1 2">
    <name type="scientific">Patulibacter medicamentivorans</name>
    <dbReference type="NCBI Taxonomy" id="1097667"/>
    <lineage>
        <taxon>Bacteria</taxon>
        <taxon>Bacillati</taxon>
        <taxon>Actinomycetota</taxon>
        <taxon>Thermoleophilia</taxon>
        <taxon>Solirubrobacterales</taxon>
        <taxon>Patulibacteraceae</taxon>
        <taxon>Patulibacter</taxon>
    </lineage>
</organism>
<dbReference type="EMBL" id="AGUD01000256">
    <property type="protein sequence ID" value="EHN09726.1"/>
    <property type="molecule type" value="Genomic_DNA"/>
</dbReference>
<evidence type="ECO:0000313" key="1">
    <source>
        <dbReference type="EMBL" id="EHN09726.1"/>
    </source>
</evidence>
<comment type="caution">
    <text evidence="1">The sequence shown here is derived from an EMBL/GenBank/DDBJ whole genome shotgun (WGS) entry which is preliminary data.</text>
</comment>
<proteinExistence type="predicted"/>
<protein>
    <submittedName>
        <fullName evidence="1">Uncharacterized protein</fullName>
    </submittedName>
</protein>
<dbReference type="AlphaFoldDB" id="H0E9B6"/>
<keyword evidence="2" id="KW-1185">Reference proteome</keyword>
<accession>H0E9B6</accession>
<reference evidence="1 2" key="1">
    <citation type="journal article" date="2013" name="Biodegradation">
        <title>Quantitative proteomic analysis of ibuprofen-degrading Patulibacter sp. strain I11.</title>
        <authorList>
            <person name="Almeida B."/>
            <person name="Kjeldal H."/>
            <person name="Lolas I."/>
            <person name="Knudsen A.D."/>
            <person name="Carvalho G."/>
            <person name="Nielsen K.L."/>
            <person name="Barreto Crespo M.T."/>
            <person name="Stensballe A."/>
            <person name="Nielsen J.L."/>
        </authorList>
    </citation>
    <scope>NUCLEOTIDE SEQUENCE [LARGE SCALE GENOMIC DNA]</scope>
    <source>
        <strain evidence="1 2">I11</strain>
    </source>
</reference>
<gene>
    <name evidence="1" type="ORF">PAI11_34330</name>
</gene>
<evidence type="ECO:0000313" key="2">
    <source>
        <dbReference type="Proteomes" id="UP000005143"/>
    </source>
</evidence>